<evidence type="ECO:0000313" key="1">
    <source>
        <dbReference type="EMBL" id="NYT27047.1"/>
    </source>
</evidence>
<proteinExistence type="predicted"/>
<dbReference type="Pfam" id="PF14103">
    <property type="entry name" value="DUF4276"/>
    <property type="match status" value="1"/>
</dbReference>
<sequence length="185" mass="20889">MNLVCFTEERSAKEMLQIVLPEILPDNFSHSVIPFEGKNDLDKQIEKKLKNYKTPNTVFLILRDQDSAICTDVKRELLDKVNESGKKNVSIVRIACHELENFYLGDLSAVEQAFNKKLSLSQTSKKFRNADNLGNAKQELQKITNKEYQPISGSKAITPYLKLDGSNTSTSFNMLLSGVKKLCTI</sequence>
<accession>A0A853F0T5</accession>
<dbReference type="AlphaFoldDB" id="A0A853F0T5"/>
<name>A0A853F0T5_9GAMM</name>
<protein>
    <submittedName>
        <fullName evidence="1">DUF4276 family protein</fullName>
    </submittedName>
</protein>
<reference evidence="1 2" key="1">
    <citation type="submission" date="2020-05" db="EMBL/GenBank/DDBJ databases">
        <title>Horizontal transmission and recombination maintain forever young bacterial symbiont genomes.</title>
        <authorList>
            <person name="Russell S.L."/>
            <person name="Pepper-Tunick E."/>
            <person name="Svedberg J."/>
            <person name="Byrne A."/>
            <person name="Ruelas Castillo J."/>
            <person name="Vollmers C."/>
            <person name="Beinart R.A."/>
            <person name="Corbett-Detig R."/>
        </authorList>
    </citation>
    <scope>NUCLEOTIDE SEQUENCE [LARGE SCALE GENOMIC DNA]</scope>
    <source>
        <strain evidence="1">455</strain>
    </source>
</reference>
<dbReference type="RefSeq" id="WP_369178528.1">
    <property type="nucleotide sequence ID" value="NZ_OZ156463.1"/>
</dbReference>
<dbReference type="Proteomes" id="UP000568751">
    <property type="component" value="Unassembled WGS sequence"/>
</dbReference>
<dbReference type="InterPro" id="IPR025455">
    <property type="entry name" value="DUF4276"/>
</dbReference>
<comment type="caution">
    <text evidence="1">The sequence shown here is derived from an EMBL/GenBank/DDBJ whole genome shotgun (WGS) entry which is preliminary data.</text>
</comment>
<dbReference type="EMBL" id="JACCHT010000001">
    <property type="protein sequence ID" value="NYT27047.1"/>
    <property type="molecule type" value="Genomic_DNA"/>
</dbReference>
<evidence type="ECO:0000313" key="2">
    <source>
        <dbReference type="Proteomes" id="UP000568751"/>
    </source>
</evidence>
<organism evidence="1 2">
    <name type="scientific">Candidatus Thiodubiliella endoseptemdiera</name>
    <dbReference type="NCBI Taxonomy" id="2738886"/>
    <lineage>
        <taxon>Bacteria</taxon>
        <taxon>Pseudomonadati</taxon>
        <taxon>Pseudomonadota</taxon>
        <taxon>Gammaproteobacteria</taxon>
        <taxon>Candidatus Pseudothioglobaceae</taxon>
        <taxon>Candidatus Thiodubiliella</taxon>
    </lineage>
</organism>
<gene>
    <name evidence="1" type="ORF">H0A76_03575</name>
</gene>